<comment type="similarity">
    <text evidence="1 3">Belongs to the short-chain dehydrogenases/reductases (SDR) family.</text>
</comment>
<dbReference type="PROSITE" id="PS00061">
    <property type="entry name" value="ADH_SHORT"/>
    <property type="match status" value="1"/>
</dbReference>
<dbReference type="GO" id="GO:0016491">
    <property type="term" value="F:oxidoreductase activity"/>
    <property type="evidence" value="ECO:0007669"/>
    <property type="project" value="UniProtKB-KW"/>
</dbReference>
<dbReference type="AlphaFoldDB" id="A0AAU8C2R6"/>
<protein>
    <submittedName>
        <fullName evidence="4">SDR family oxidoreductase</fullName>
        <ecNumber evidence="4">1.1.-.-</ecNumber>
    </submittedName>
</protein>
<dbReference type="PRINTS" id="PR00080">
    <property type="entry name" value="SDRFAMILY"/>
</dbReference>
<dbReference type="SUPFAM" id="SSF51735">
    <property type="entry name" value="NAD(P)-binding Rossmann-fold domains"/>
    <property type="match status" value="1"/>
</dbReference>
<proteinExistence type="inferred from homology"/>
<reference evidence="4" key="2">
    <citation type="submission" date="2024-06" db="EMBL/GenBank/DDBJ databases">
        <authorList>
            <person name="Deng Y."/>
        </authorList>
    </citation>
    <scope>NUCLEOTIDE SEQUENCE</scope>
    <source>
        <strain evidence="4">TCYB15</strain>
    </source>
</reference>
<dbReference type="GO" id="GO:0005829">
    <property type="term" value="C:cytosol"/>
    <property type="evidence" value="ECO:0007669"/>
    <property type="project" value="TreeGrafter"/>
</dbReference>
<dbReference type="RefSeq" id="WP_353628034.1">
    <property type="nucleotide sequence ID" value="NZ_CP159193.1"/>
</dbReference>
<dbReference type="KEGG" id="suly:ABM428_00035"/>
<dbReference type="Pfam" id="PF00106">
    <property type="entry name" value="adh_short"/>
    <property type="match status" value="1"/>
</dbReference>
<dbReference type="PANTHER" id="PTHR43391:SF86">
    <property type="entry name" value="SHORT-CHAIN DEHYDROGENASE_REDUCTASE FAMILY PROTEIN"/>
    <property type="match status" value="1"/>
</dbReference>
<evidence type="ECO:0000256" key="3">
    <source>
        <dbReference type="RuleBase" id="RU000363"/>
    </source>
</evidence>
<dbReference type="InterPro" id="IPR002347">
    <property type="entry name" value="SDR_fam"/>
</dbReference>
<evidence type="ECO:0000256" key="1">
    <source>
        <dbReference type="ARBA" id="ARBA00006484"/>
    </source>
</evidence>
<evidence type="ECO:0000256" key="2">
    <source>
        <dbReference type="ARBA" id="ARBA00023002"/>
    </source>
</evidence>
<gene>
    <name evidence="4" type="ORF">ABM428_00035</name>
</gene>
<sequence length="284" mass="30393">MPKVILITGTSTGLGVATAVQAAQAGHTVYATMRNTQKRGTLDAAAQVAGVSLNVLQLDVQDADSVNAAVDTVIAEQGRIDVLINNAGMGYVRSLEQAEETDIQKILDINYTGVTRCIKAVMPHMRKARAGHVINISSVGGLVGQPFNEIYCGAKFAVEGLTEAMASYITPAFGIHFTAVEPGGIASEFANTVLEQVEQTGGMLEDEYLPILQKYIAGSQNRQETGIYQTADEVAAIVMKVMGSQQPPVRTRTSEWSEDFSKLKTGLDPDGLKQQSLVAEQFLK</sequence>
<organism evidence="4">
    <name type="scientific">Sulfitobacter sp. TCYB15</name>
    <dbReference type="NCBI Taxonomy" id="3229275"/>
    <lineage>
        <taxon>Bacteria</taxon>
        <taxon>Pseudomonadati</taxon>
        <taxon>Pseudomonadota</taxon>
        <taxon>Alphaproteobacteria</taxon>
        <taxon>Rhodobacterales</taxon>
        <taxon>Roseobacteraceae</taxon>
        <taxon>Sulfitobacter</taxon>
    </lineage>
</organism>
<dbReference type="EC" id="1.1.-.-" evidence="4"/>
<dbReference type="InterPro" id="IPR020904">
    <property type="entry name" value="Sc_DH/Rdtase_CS"/>
</dbReference>
<dbReference type="PANTHER" id="PTHR43391">
    <property type="entry name" value="RETINOL DEHYDROGENASE-RELATED"/>
    <property type="match status" value="1"/>
</dbReference>
<dbReference type="CDD" id="cd05374">
    <property type="entry name" value="17beta-HSD-like_SDR_c"/>
    <property type="match status" value="1"/>
</dbReference>
<dbReference type="Gene3D" id="3.40.50.720">
    <property type="entry name" value="NAD(P)-binding Rossmann-like Domain"/>
    <property type="match status" value="1"/>
</dbReference>
<dbReference type="EMBL" id="CP159193">
    <property type="protein sequence ID" value="XCF10273.1"/>
    <property type="molecule type" value="Genomic_DNA"/>
</dbReference>
<dbReference type="PRINTS" id="PR00081">
    <property type="entry name" value="GDHRDH"/>
</dbReference>
<dbReference type="InterPro" id="IPR036291">
    <property type="entry name" value="NAD(P)-bd_dom_sf"/>
</dbReference>
<name>A0AAU8C2R6_9RHOB</name>
<accession>A0AAU8C2R6</accession>
<keyword evidence="2 4" id="KW-0560">Oxidoreductase</keyword>
<reference evidence="4" key="1">
    <citation type="journal article" date="2020" name="Int. J. Syst. Evol. Microbiol.">
        <title>Notification of changes in taxonomic opinion previously published outside the IJSEM.</title>
        <authorList>
            <person name="Oren A."/>
            <person name="Garrity G."/>
        </authorList>
    </citation>
    <scope>NUCLEOTIDE SEQUENCE</scope>
    <source>
        <strain evidence="4">TCYB15</strain>
    </source>
</reference>
<evidence type="ECO:0000313" key="4">
    <source>
        <dbReference type="EMBL" id="XCF10273.1"/>
    </source>
</evidence>